<dbReference type="GO" id="GO:0005524">
    <property type="term" value="F:ATP binding"/>
    <property type="evidence" value="ECO:0007669"/>
    <property type="project" value="UniProtKB-KW"/>
</dbReference>
<dbReference type="OrthoDB" id="9808041at2"/>
<dbReference type="GO" id="GO:0016301">
    <property type="term" value="F:kinase activity"/>
    <property type="evidence" value="ECO:0007669"/>
    <property type="project" value="UniProtKB-KW"/>
</dbReference>
<dbReference type="HOGENOM" id="CLU_097916_1_2_10"/>
<dbReference type="EC" id="2.7.6.3" evidence="3"/>
<dbReference type="GO" id="GO:0046654">
    <property type="term" value="P:tetrahydrofolate biosynthetic process"/>
    <property type="evidence" value="ECO:0007669"/>
    <property type="project" value="UniProtKB-UniPathway"/>
</dbReference>
<dbReference type="EMBL" id="CP002955">
    <property type="protein sequence ID" value="AEL24681.1"/>
    <property type="molecule type" value="Genomic_DNA"/>
</dbReference>
<dbReference type="GO" id="GO:0046656">
    <property type="term" value="P:folic acid biosynthetic process"/>
    <property type="evidence" value="ECO:0007669"/>
    <property type="project" value="UniProtKB-KW"/>
</dbReference>
<evidence type="ECO:0000313" key="14">
    <source>
        <dbReference type="EMBL" id="AEL24681.1"/>
    </source>
</evidence>
<evidence type="ECO:0000256" key="1">
    <source>
        <dbReference type="ARBA" id="ARBA00005051"/>
    </source>
</evidence>
<comment type="pathway">
    <text evidence="1">Cofactor biosynthesis; tetrahydrofolate biosynthesis; 2-amino-4-hydroxy-6-hydroxymethyl-7,8-dihydropteridine diphosphate from 7,8-dihydroneopterin triphosphate: step 4/4.</text>
</comment>
<organism evidence="14 15">
    <name type="scientific">Cyclobacterium marinum (strain ATCC 25205 / DSM 745 / LMG 13164 / NCIMB 1802)</name>
    <name type="common">Flectobacillus marinus</name>
    <dbReference type="NCBI Taxonomy" id="880070"/>
    <lineage>
        <taxon>Bacteria</taxon>
        <taxon>Pseudomonadati</taxon>
        <taxon>Bacteroidota</taxon>
        <taxon>Cytophagia</taxon>
        <taxon>Cytophagales</taxon>
        <taxon>Cyclobacteriaceae</taxon>
        <taxon>Cyclobacterium</taxon>
    </lineage>
</organism>
<dbReference type="Gene3D" id="3.30.70.560">
    <property type="entry name" value="7,8-Dihydro-6-hydroxymethylpterin-pyrophosphokinase HPPK"/>
    <property type="match status" value="1"/>
</dbReference>
<evidence type="ECO:0000256" key="9">
    <source>
        <dbReference type="ARBA" id="ARBA00022909"/>
    </source>
</evidence>
<dbReference type="GO" id="GO:0003848">
    <property type="term" value="F:2-amino-4-hydroxy-6-hydroxymethyldihydropteridine diphosphokinase activity"/>
    <property type="evidence" value="ECO:0007669"/>
    <property type="project" value="UniProtKB-EC"/>
</dbReference>
<evidence type="ECO:0000259" key="13">
    <source>
        <dbReference type="Pfam" id="PF01288"/>
    </source>
</evidence>
<dbReference type="CDD" id="cd00483">
    <property type="entry name" value="HPPK"/>
    <property type="match status" value="1"/>
</dbReference>
<evidence type="ECO:0000256" key="7">
    <source>
        <dbReference type="ARBA" id="ARBA00022777"/>
    </source>
</evidence>
<evidence type="ECO:0000256" key="5">
    <source>
        <dbReference type="ARBA" id="ARBA00022679"/>
    </source>
</evidence>
<dbReference type="InterPro" id="IPR035907">
    <property type="entry name" value="Hppk_sf"/>
</dbReference>
<feature type="domain" description="7,8-dihydro-6-hydroxymethylpterin-pyrophosphokinase" evidence="13">
    <location>
        <begin position="5"/>
        <end position="131"/>
    </location>
</feature>
<dbReference type="eggNOG" id="COG0801">
    <property type="taxonomic scope" value="Bacteria"/>
</dbReference>
<keyword evidence="7 14" id="KW-0418">Kinase</keyword>
<keyword evidence="9" id="KW-0289">Folate biosynthesis</keyword>
<accession>G0J4L6</accession>
<keyword evidence="15" id="KW-1185">Reference proteome</keyword>
<evidence type="ECO:0000256" key="10">
    <source>
        <dbReference type="ARBA" id="ARBA00029409"/>
    </source>
</evidence>
<dbReference type="KEGG" id="cmr:Cycma_0909"/>
<evidence type="ECO:0000256" key="2">
    <source>
        <dbReference type="ARBA" id="ARBA00005810"/>
    </source>
</evidence>
<dbReference type="NCBIfam" id="TIGR01498">
    <property type="entry name" value="folK"/>
    <property type="match status" value="1"/>
</dbReference>
<comment type="function">
    <text evidence="10">Catalyzes the transfer of pyrophosphate from adenosine triphosphate (ATP) to 6-hydroxymethyl-7,8-dihydropterin, an enzymatic step in folate biosynthesis pathway.</text>
</comment>
<dbReference type="PANTHER" id="PTHR43071">
    <property type="entry name" value="2-AMINO-4-HYDROXY-6-HYDROXYMETHYLDIHYDROPTERIDINE PYROPHOSPHOKINASE"/>
    <property type="match status" value="1"/>
</dbReference>
<protein>
    <recommendedName>
        <fullName evidence="4">2-amino-4-hydroxy-6-hydroxymethyldihydropteridine pyrophosphokinase</fullName>
        <ecNumber evidence="3">2.7.6.3</ecNumber>
    </recommendedName>
    <alternativeName>
        <fullName evidence="11">6-hydroxymethyl-7,8-dihydropterin pyrophosphokinase</fullName>
    </alternativeName>
    <alternativeName>
        <fullName evidence="12">7,8-dihydro-6-hydroxymethylpterin-pyrophosphokinase</fullName>
    </alternativeName>
</protein>
<reference evidence="15" key="1">
    <citation type="submission" date="2011-07" db="EMBL/GenBank/DDBJ databases">
        <title>The complete genome of Cyclobacterium marinum DSM 745.</title>
        <authorList>
            <person name="Lucas S."/>
            <person name="Han J."/>
            <person name="Lapidus A."/>
            <person name="Bruce D."/>
            <person name="Goodwin L."/>
            <person name="Pitluck S."/>
            <person name="Peters L."/>
            <person name="Kyrpides N."/>
            <person name="Mavromatis K."/>
            <person name="Ivanova N."/>
            <person name="Ovchinnikova G."/>
            <person name="Chertkov O."/>
            <person name="Detter J.C."/>
            <person name="Tapia R."/>
            <person name="Han C."/>
            <person name="Land M."/>
            <person name="Hauser L."/>
            <person name="Markowitz V."/>
            <person name="Cheng J.-F."/>
            <person name="Hugenholtz P."/>
            <person name="Woyke T."/>
            <person name="Wu D."/>
            <person name="Tindall B."/>
            <person name="Schuetze A."/>
            <person name="Brambilla E."/>
            <person name="Klenk H.-P."/>
            <person name="Eisen J.A."/>
        </authorList>
    </citation>
    <scope>NUCLEOTIDE SEQUENCE [LARGE SCALE GENOMIC DNA]</scope>
    <source>
        <strain evidence="15">ATCC 25205 / DSM 745 / LMG 13164 / NCIMB 1802</strain>
    </source>
</reference>
<dbReference type="STRING" id="880070.Cycma_0909"/>
<evidence type="ECO:0000256" key="12">
    <source>
        <dbReference type="ARBA" id="ARBA00033413"/>
    </source>
</evidence>
<evidence type="ECO:0000256" key="3">
    <source>
        <dbReference type="ARBA" id="ARBA00013253"/>
    </source>
</evidence>
<gene>
    <name evidence="14" type="ordered locus">Cycma_0909</name>
</gene>
<dbReference type="RefSeq" id="WP_014018978.1">
    <property type="nucleotide sequence ID" value="NC_015914.1"/>
</dbReference>
<keyword evidence="6" id="KW-0547">Nucleotide-binding</keyword>
<comment type="similarity">
    <text evidence="2">Belongs to the HPPK family.</text>
</comment>
<evidence type="ECO:0000256" key="11">
    <source>
        <dbReference type="ARBA" id="ARBA00029766"/>
    </source>
</evidence>
<dbReference type="InterPro" id="IPR000550">
    <property type="entry name" value="Hppk"/>
</dbReference>
<dbReference type="Proteomes" id="UP000001635">
    <property type="component" value="Chromosome"/>
</dbReference>
<sequence length="162" mass="18472">MHQVVLGLGGNRGDRLALLNKASQLLAQKMDLEKASSIYHTAAWGGNSHGAYLNQVLVLRTSMKAEECLNFIQQIENQLGRKRGVKWGDRTMDIDILYFDHEIIETERLKVPHPHLTSRNFVLVPLAEVLPEFIHPQFGKSSLELMQKCEDKLKVKVWQKEG</sequence>
<dbReference type="PANTHER" id="PTHR43071:SF1">
    <property type="entry name" value="2-AMINO-4-HYDROXY-6-HYDROXYMETHYLDIHYDROPTERIDINE PYROPHOSPHOKINASE"/>
    <property type="match status" value="1"/>
</dbReference>
<dbReference type="AlphaFoldDB" id="G0J4L6"/>
<name>G0J4L6_CYCMS</name>
<dbReference type="SUPFAM" id="SSF55083">
    <property type="entry name" value="6-hydroxymethyl-7,8-dihydropterin pyrophosphokinase, HPPK"/>
    <property type="match status" value="1"/>
</dbReference>
<dbReference type="UniPathway" id="UPA00077">
    <property type="reaction ID" value="UER00155"/>
</dbReference>
<evidence type="ECO:0000256" key="6">
    <source>
        <dbReference type="ARBA" id="ARBA00022741"/>
    </source>
</evidence>
<dbReference type="Pfam" id="PF01288">
    <property type="entry name" value="HPPK"/>
    <property type="match status" value="1"/>
</dbReference>
<proteinExistence type="inferred from homology"/>
<evidence type="ECO:0000256" key="8">
    <source>
        <dbReference type="ARBA" id="ARBA00022840"/>
    </source>
</evidence>
<keyword evidence="8" id="KW-0067">ATP-binding</keyword>
<keyword evidence="5" id="KW-0808">Transferase</keyword>
<evidence type="ECO:0000256" key="4">
    <source>
        <dbReference type="ARBA" id="ARBA00016218"/>
    </source>
</evidence>
<evidence type="ECO:0000313" key="15">
    <source>
        <dbReference type="Proteomes" id="UP000001635"/>
    </source>
</evidence>